<sequence length="54" mass="6351">SLGIGNNSESIETFKRAIFEEWQAIPQQAIDNCILSLLNRYRKVEEARGWYTKY</sequence>
<organism evidence="1 2">
    <name type="scientific">Cochliobolus heterostrophus (strain C5 / ATCC 48332 / race O)</name>
    <name type="common">Southern corn leaf blight fungus</name>
    <name type="synonym">Bipolaris maydis</name>
    <dbReference type="NCBI Taxonomy" id="701091"/>
    <lineage>
        <taxon>Eukaryota</taxon>
        <taxon>Fungi</taxon>
        <taxon>Dikarya</taxon>
        <taxon>Ascomycota</taxon>
        <taxon>Pezizomycotina</taxon>
        <taxon>Dothideomycetes</taxon>
        <taxon>Pleosporomycetidae</taxon>
        <taxon>Pleosporales</taxon>
        <taxon>Pleosporineae</taxon>
        <taxon>Pleosporaceae</taxon>
        <taxon>Bipolaris</taxon>
    </lineage>
</organism>
<reference evidence="2" key="2">
    <citation type="journal article" date="2013" name="PLoS Genet.">
        <title>Comparative genome structure, secondary metabolite, and effector coding capacity across Cochliobolus pathogens.</title>
        <authorList>
            <person name="Condon B.J."/>
            <person name="Leng Y."/>
            <person name="Wu D."/>
            <person name="Bushley K.E."/>
            <person name="Ohm R.A."/>
            <person name="Otillar R."/>
            <person name="Martin J."/>
            <person name="Schackwitz W."/>
            <person name="Grimwood J."/>
            <person name="MohdZainudin N."/>
            <person name="Xue C."/>
            <person name="Wang R."/>
            <person name="Manning V.A."/>
            <person name="Dhillon B."/>
            <person name="Tu Z.J."/>
            <person name="Steffenson B.J."/>
            <person name="Salamov A."/>
            <person name="Sun H."/>
            <person name="Lowry S."/>
            <person name="LaButti K."/>
            <person name="Han J."/>
            <person name="Copeland A."/>
            <person name="Lindquist E."/>
            <person name="Barry K."/>
            <person name="Schmutz J."/>
            <person name="Baker S.E."/>
            <person name="Ciuffetti L.M."/>
            <person name="Grigoriev I.V."/>
            <person name="Zhong S."/>
            <person name="Turgeon B.G."/>
        </authorList>
    </citation>
    <scope>NUCLEOTIDE SEQUENCE [LARGE SCALE GENOMIC DNA]</scope>
    <source>
        <strain evidence="2">C5 / ATCC 48332 / race O</strain>
    </source>
</reference>
<dbReference type="Proteomes" id="UP000016936">
    <property type="component" value="Unassembled WGS sequence"/>
</dbReference>
<gene>
    <name evidence="1" type="ORF">COCHEDRAFT_1086350</name>
</gene>
<dbReference type="GO" id="GO:0003676">
    <property type="term" value="F:nucleic acid binding"/>
    <property type="evidence" value="ECO:0007669"/>
    <property type="project" value="InterPro"/>
</dbReference>
<feature type="non-terminal residue" evidence="1">
    <location>
        <position position="1"/>
    </location>
</feature>
<dbReference type="InterPro" id="IPR036397">
    <property type="entry name" value="RNaseH_sf"/>
</dbReference>
<proteinExistence type="predicted"/>
<name>M2TGM9_COCH5</name>
<dbReference type="OMA" id="MENRYTR"/>
<reference evidence="1 2" key="1">
    <citation type="journal article" date="2012" name="PLoS Pathog.">
        <title>Diverse lifestyles and strategies of plant pathogenesis encoded in the genomes of eighteen Dothideomycetes fungi.</title>
        <authorList>
            <person name="Ohm R.A."/>
            <person name="Feau N."/>
            <person name="Henrissat B."/>
            <person name="Schoch C.L."/>
            <person name="Horwitz B.A."/>
            <person name="Barry K.W."/>
            <person name="Condon B.J."/>
            <person name="Copeland A.C."/>
            <person name="Dhillon B."/>
            <person name="Glaser F."/>
            <person name="Hesse C.N."/>
            <person name="Kosti I."/>
            <person name="LaButti K."/>
            <person name="Lindquist E.A."/>
            <person name="Lucas S."/>
            <person name="Salamov A.A."/>
            <person name="Bradshaw R.E."/>
            <person name="Ciuffetti L."/>
            <person name="Hamelin R.C."/>
            <person name="Kema G.H.J."/>
            <person name="Lawrence C."/>
            <person name="Scott J.A."/>
            <person name="Spatafora J.W."/>
            <person name="Turgeon B.G."/>
            <person name="de Wit P.J.G.M."/>
            <person name="Zhong S."/>
            <person name="Goodwin S.B."/>
            <person name="Grigoriev I.V."/>
        </authorList>
    </citation>
    <scope>NUCLEOTIDE SEQUENCE [LARGE SCALE GENOMIC DNA]</scope>
    <source>
        <strain evidence="2">C5 / ATCC 48332 / race O</strain>
    </source>
</reference>
<evidence type="ECO:0000313" key="2">
    <source>
        <dbReference type="Proteomes" id="UP000016936"/>
    </source>
</evidence>
<dbReference type="AlphaFoldDB" id="M2TGM9"/>
<accession>M2TGM9</accession>
<evidence type="ECO:0000313" key="1">
    <source>
        <dbReference type="EMBL" id="EMD96590.1"/>
    </source>
</evidence>
<dbReference type="Gene3D" id="3.30.420.10">
    <property type="entry name" value="Ribonuclease H-like superfamily/Ribonuclease H"/>
    <property type="match status" value="1"/>
</dbReference>
<dbReference type="EMBL" id="KB445569">
    <property type="protein sequence ID" value="EMD96590.1"/>
    <property type="molecule type" value="Genomic_DNA"/>
</dbReference>
<keyword evidence="2" id="KW-1185">Reference proteome</keyword>
<dbReference type="OrthoDB" id="5410741at2759"/>
<dbReference type="HOGENOM" id="CLU_3055901_0_0_1"/>
<protein>
    <submittedName>
        <fullName evidence="1">Uncharacterized protein</fullName>
    </submittedName>
</protein>